<accession>A0A7V3RG14</accession>
<comment type="caution">
    <text evidence="2">The sequence shown here is derived from an EMBL/GenBank/DDBJ whole genome shotgun (WGS) entry which is preliminary data.</text>
</comment>
<proteinExistence type="predicted"/>
<reference evidence="2" key="1">
    <citation type="journal article" date="2020" name="mSystems">
        <title>Genome- and Community-Level Interaction Insights into Carbon Utilization and Element Cycling Functions of Hydrothermarchaeota in Hydrothermal Sediment.</title>
        <authorList>
            <person name="Zhou Z."/>
            <person name="Liu Y."/>
            <person name="Xu W."/>
            <person name="Pan J."/>
            <person name="Luo Z.H."/>
            <person name="Li M."/>
        </authorList>
    </citation>
    <scope>NUCLEOTIDE SEQUENCE [LARGE SCALE GENOMIC DNA]</scope>
    <source>
        <strain evidence="2">SpSt-961</strain>
    </source>
</reference>
<evidence type="ECO:0000256" key="1">
    <source>
        <dbReference type="SAM" id="MobiDB-lite"/>
    </source>
</evidence>
<dbReference type="Gene3D" id="3.30.1150.10">
    <property type="match status" value="1"/>
</dbReference>
<dbReference type="Pfam" id="PF13103">
    <property type="entry name" value="TonB_2"/>
    <property type="match status" value="1"/>
</dbReference>
<feature type="compositionally biased region" description="Basic and acidic residues" evidence="1">
    <location>
        <begin position="60"/>
        <end position="78"/>
    </location>
</feature>
<organism evidence="2">
    <name type="scientific">candidate division WOR-3 bacterium</name>
    <dbReference type="NCBI Taxonomy" id="2052148"/>
    <lineage>
        <taxon>Bacteria</taxon>
        <taxon>Bacteria division WOR-3</taxon>
    </lineage>
</organism>
<gene>
    <name evidence="2" type="ORF">ENX68_00805</name>
</gene>
<dbReference type="SUPFAM" id="SSF74653">
    <property type="entry name" value="TolA/TonB C-terminal domain"/>
    <property type="match status" value="1"/>
</dbReference>
<evidence type="ECO:0000313" key="2">
    <source>
        <dbReference type="EMBL" id="HGE77525.1"/>
    </source>
</evidence>
<feature type="region of interest" description="Disordered" evidence="1">
    <location>
        <begin position="45"/>
        <end position="78"/>
    </location>
</feature>
<name>A0A7V3RG14_UNCW3</name>
<sequence>MNRFTLYSTLLHLLLFGTIAISSKSSFKSIPKFEVYKVSLAPLPQPKISGVPEAPIEPPAIKEPEKKEEKKPPEEKSVIKKDAREVKQTKETKKVKETKKGLPDGLPDIRPQIYTGSGRGFTYSYYLNILLNKIGQNWNNPYKEKDVILKSIVYFEVDKNGVISNIRLEEDSGDEIYNESTIRAVALTKKLPPLPEEFSNDYLKVHLEFLTAK</sequence>
<dbReference type="EMBL" id="DTOZ01000026">
    <property type="protein sequence ID" value="HGE77525.1"/>
    <property type="molecule type" value="Genomic_DNA"/>
</dbReference>
<protein>
    <submittedName>
        <fullName evidence="2">TonB C-terminal domain-containing protein</fullName>
    </submittedName>
</protein>
<dbReference type="AlphaFoldDB" id="A0A7V3RG14"/>